<reference evidence="10 11" key="1">
    <citation type="submission" date="2014-05" db="EMBL/GenBank/DDBJ databases">
        <title>Genome Sequence of Flavobacterium sp. EM1321.</title>
        <authorList>
            <person name="Shin S.-K."/>
            <person name="Yi H."/>
        </authorList>
    </citation>
    <scope>NUCLEOTIDE SEQUENCE [LARGE SCALE GENOMIC DNA]</scope>
    <source>
        <strain evidence="10 11">EM1321</strain>
    </source>
</reference>
<organism evidence="10 11">
    <name type="scientific">Flavobacterium seoulense</name>
    <dbReference type="NCBI Taxonomy" id="1492738"/>
    <lineage>
        <taxon>Bacteria</taxon>
        <taxon>Pseudomonadati</taxon>
        <taxon>Bacteroidota</taxon>
        <taxon>Flavobacteriia</taxon>
        <taxon>Flavobacteriales</taxon>
        <taxon>Flavobacteriaceae</taxon>
        <taxon>Flavobacterium</taxon>
    </lineage>
</organism>
<evidence type="ECO:0000256" key="7">
    <source>
        <dbReference type="ARBA" id="ARBA00023239"/>
    </source>
</evidence>
<dbReference type="AlphaFoldDB" id="A0A066WNQ2"/>
<dbReference type="PANTHER" id="PTHR40088:SF1">
    <property type="entry name" value="PECTATE LYASE PEL9"/>
    <property type="match status" value="1"/>
</dbReference>
<evidence type="ECO:0000259" key="9">
    <source>
        <dbReference type="Pfam" id="PF22842"/>
    </source>
</evidence>
<dbReference type="InterPro" id="IPR012334">
    <property type="entry name" value="Pectin_lyas_fold"/>
</dbReference>
<feature type="domain" description="Pel9A-like right handed beta-helix region" evidence="9">
    <location>
        <begin position="24"/>
        <end position="362"/>
    </location>
</feature>
<evidence type="ECO:0000256" key="8">
    <source>
        <dbReference type="ARBA" id="ARBA00038263"/>
    </source>
</evidence>
<dbReference type="PANTHER" id="PTHR40088">
    <property type="entry name" value="PECTATE LYASE (EUROFUNG)"/>
    <property type="match status" value="1"/>
</dbReference>
<keyword evidence="5" id="KW-0732">Signal</keyword>
<accession>A0A066WNQ2</accession>
<evidence type="ECO:0000256" key="3">
    <source>
        <dbReference type="ARBA" id="ARBA00022525"/>
    </source>
</evidence>
<evidence type="ECO:0000256" key="4">
    <source>
        <dbReference type="ARBA" id="ARBA00022723"/>
    </source>
</evidence>
<dbReference type="eggNOG" id="COG3401">
    <property type="taxonomic scope" value="Bacteria"/>
</dbReference>
<dbReference type="InterPro" id="IPR006626">
    <property type="entry name" value="PbH1"/>
</dbReference>
<comment type="cofactor">
    <cofactor evidence="1">
        <name>Ca(2+)</name>
        <dbReference type="ChEBI" id="CHEBI:29108"/>
    </cofactor>
</comment>
<dbReference type="SUPFAM" id="SSF51126">
    <property type="entry name" value="Pectin lyase-like"/>
    <property type="match status" value="1"/>
</dbReference>
<evidence type="ECO:0000256" key="5">
    <source>
        <dbReference type="ARBA" id="ARBA00022729"/>
    </source>
</evidence>
<evidence type="ECO:0000313" key="10">
    <source>
        <dbReference type="EMBL" id="KDN54223.1"/>
    </source>
</evidence>
<keyword evidence="11" id="KW-1185">Reference proteome</keyword>
<keyword evidence="7 10" id="KW-0456">Lyase</keyword>
<dbReference type="STRING" id="1492738.FEM21_26890"/>
<dbReference type="InterPro" id="IPR052052">
    <property type="entry name" value="Polysaccharide_Lyase_9"/>
</dbReference>
<evidence type="ECO:0000256" key="2">
    <source>
        <dbReference type="ARBA" id="ARBA00004613"/>
    </source>
</evidence>
<proteinExistence type="inferred from homology"/>
<comment type="caution">
    <text evidence="10">The sequence shown here is derived from an EMBL/GenBank/DDBJ whole genome shotgun (WGS) entry which is preliminary data.</text>
</comment>
<dbReference type="Pfam" id="PF22842">
    <property type="entry name" value="Pel9A-like_beta_helix"/>
    <property type="match status" value="1"/>
</dbReference>
<dbReference type="Gene3D" id="2.160.20.10">
    <property type="entry name" value="Single-stranded right-handed beta-helix, Pectin lyase-like"/>
    <property type="match status" value="1"/>
</dbReference>
<dbReference type="Proteomes" id="UP000027064">
    <property type="component" value="Unassembled WGS sequence"/>
</dbReference>
<protein>
    <submittedName>
        <fullName evidence="10">Pectate lyase</fullName>
    </submittedName>
</protein>
<keyword evidence="4" id="KW-0479">Metal-binding</keyword>
<comment type="subcellular location">
    <subcellularLocation>
        <location evidence="2">Secreted</location>
    </subcellularLocation>
</comment>
<dbReference type="PATRIC" id="fig|1492738.3.peg.2675"/>
<dbReference type="EMBL" id="JNCA01000026">
    <property type="protein sequence ID" value="KDN54223.1"/>
    <property type="molecule type" value="Genomic_DNA"/>
</dbReference>
<comment type="similarity">
    <text evidence="8">Belongs to the polysaccharide lyase 9 family.</text>
</comment>
<dbReference type="InterPro" id="IPR011050">
    <property type="entry name" value="Pectin_lyase_fold/virulence"/>
</dbReference>
<gene>
    <name evidence="10" type="ORF">FEM21_26890</name>
</gene>
<keyword evidence="3" id="KW-0964">Secreted</keyword>
<evidence type="ECO:0000313" key="11">
    <source>
        <dbReference type="Proteomes" id="UP000027064"/>
    </source>
</evidence>
<dbReference type="GO" id="GO:0016837">
    <property type="term" value="F:carbon-oxygen lyase activity, acting on polysaccharides"/>
    <property type="evidence" value="ECO:0007669"/>
    <property type="project" value="TreeGrafter"/>
</dbReference>
<dbReference type="GO" id="GO:0005576">
    <property type="term" value="C:extracellular region"/>
    <property type="evidence" value="ECO:0007669"/>
    <property type="project" value="UniProtKB-SubCell"/>
</dbReference>
<name>A0A066WNQ2_9FLAO</name>
<keyword evidence="6" id="KW-0106">Calcium</keyword>
<evidence type="ECO:0000256" key="6">
    <source>
        <dbReference type="ARBA" id="ARBA00022837"/>
    </source>
</evidence>
<evidence type="ECO:0000256" key="1">
    <source>
        <dbReference type="ARBA" id="ARBA00001913"/>
    </source>
</evidence>
<sequence>MENIFEIMKHRIVLVLVLLNGLFALAKEIYVAPAGKDTNNGSIKSPVETIKKAQELAQAGDVVYIRGGVYTMREEQVAEKKSIWAYVTKLDKNGISYLAYQNEKPVFDYKNVKPEGRRIIAFLVAGNNIHIKGIEVTGVQVTIKKHTQSECFEVRGSNNTLEQLSMHDNMAIGVYMLSGSNNLILNCDAYNNYDSVSEGGKGGNSDGFGCHLEKGSVNNVLRGCRAWYNSDDGFDLINNAEPVLIENCWAFYNGYSSGFVPRADGNGFKAGGYGKGKNPYNELIEKYVPIPKNTIRFCLAVKNKQSGFYANHHLEGNYWYNNTAYLNKRNYNMLNCVALNPTDFGTDGPGWNHEMANNLGFAATVAELTDIDKSRCILKNNYFDLKNSTVTAADFLSLDESLLMALRQADGSLPEINFLKLNPASKLINAGTDIGFPFKGTAPDLGCFEQK</sequence>
<dbReference type="GO" id="GO:0046872">
    <property type="term" value="F:metal ion binding"/>
    <property type="evidence" value="ECO:0007669"/>
    <property type="project" value="UniProtKB-KW"/>
</dbReference>
<dbReference type="SMART" id="SM00710">
    <property type="entry name" value="PbH1"/>
    <property type="match status" value="5"/>
</dbReference>
<dbReference type="InterPro" id="IPR053868">
    <property type="entry name" value="Pel9A-like_beta_helix"/>
</dbReference>